<reference evidence="1 2" key="1">
    <citation type="submission" date="2017-07" db="EMBL/GenBank/DDBJ databases">
        <authorList>
            <person name="Talla V."/>
            <person name="Backstrom N."/>
        </authorList>
    </citation>
    <scope>NUCLEOTIDE SEQUENCE [LARGE SCALE GENOMIC DNA]</scope>
</reference>
<accession>A0A5E4Q891</accession>
<proteinExistence type="predicted"/>
<protein>
    <submittedName>
        <fullName evidence="1">Uncharacterized protein</fullName>
    </submittedName>
</protein>
<dbReference type="EMBL" id="FZQP02001837">
    <property type="protein sequence ID" value="VVC93962.1"/>
    <property type="molecule type" value="Genomic_DNA"/>
</dbReference>
<dbReference type="AlphaFoldDB" id="A0A5E4Q891"/>
<evidence type="ECO:0000313" key="1">
    <source>
        <dbReference type="EMBL" id="VVC93962.1"/>
    </source>
</evidence>
<keyword evidence="2" id="KW-1185">Reference proteome</keyword>
<gene>
    <name evidence="1" type="ORF">LSINAPIS_LOCUS6039</name>
</gene>
<sequence length="336" mass="38419">MSGKTVSFNTHYDLSESHLESIAKWVSCNGEVWGMGPTVVFASAAALFLFSELQETVLVGGDHGQITVLEKSLVSTMVVGMLALMTHLWVCSMRFFQYYLDTLIRDSPNIILEMTTAGFLGGQVDVVPLGPLTRFLKQQQPQIHITICWFLSLCYADYVRKHYCHSFNMPYLEQWQLELHERATRGMQRTMDKVNSFVGAVHQRLRTYSSRPDSIVDAHTVAARALALCWHGETCLPRRWRSAERLVVCRSRRLRQLRPPAPSRQDTRILYLVRDVSIRPAILRQSFLRNSEHVLRTQDAVHRSPATVFLKAPAPRQVRSEEGLWTDTPLEGHRLS</sequence>
<name>A0A5E4Q891_9NEOP</name>
<organism evidence="1 2">
    <name type="scientific">Leptidea sinapis</name>
    <dbReference type="NCBI Taxonomy" id="189913"/>
    <lineage>
        <taxon>Eukaryota</taxon>
        <taxon>Metazoa</taxon>
        <taxon>Ecdysozoa</taxon>
        <taxon>Arthropoda</taxon>
        <taxon>Hexapoda</taxon>
        <taxon>Insecta</taxon>
        <taxon>Pterygota</taxon>
        <taxon>Neoptera</taxon>
        <taxon>Endopterygota</taxon>
        <taxon>Lepidoptera</taxon>
        <taxon>Glossata</taxon>
        <taxon>Ditrysia</taxon>
        <taxon>Papilionoidea</taxon>
        <taxon>Pieridae</taxon>
        <taxon>Dismorphiinae</taxon>
        <taxon>Leptidea</taxon>
    </lineage>
</organism>
<evidence type="ECO:0000313" key="2">
    <source>
        <dbReference type="Proteomes" id="UP000324832"/>
    </source>
</evidence>
<dbReference type="Proteomes" id="UP000324832">
    <property type="component" value="Unassembled WGS sequence"/>
</dbReference>